<dbReference type="KEGG" id="mhev:MHEL_47210"/>
<dbReference type="GO" id="GO:0016787">
    <property type="term" value="F:hydrolase activity"/>
    <property type="evidence" value="ECO:0007669"/>
    <property type="project" value="UniProtKB-KW"/>
</dbReference>
<evidence type="ECO:0000259" key="1">
    <source>
        <dbReference type="SMART" id="SM00849"/>
    </source>
</evidence>
<evidence type="ECO:0000313" key="3">
    <source>
        <dbReference type="Proteomes" id="UP000467148"/>
    </source>
</evidence>
<dbReference type="InterPro" id="IPR001279">
    <property type="entry name" value="Metallo-B-lactamas"/>
</dbReference>
<proteinExistence type="predicted"/>
<accession>A0A7I7TBL4</accession>
<dbReference type="Proteomes" id="UP000467148">
    <property type="component" value="Chromosome"/>
</dbReference>
<dbReference type="RefSeq" id="WP_163750399.1">
    <property type="nucleotide sequence ID" value="NZ_AP022596.1"/>
</dbReference>
<dbReference type="InterPro" id="IPR036866">
    <property type="entry name" value="RibonucZ/Hydroxyglut_hydro"/>
</dbReference>
<dbReference type="EMBL" id="AP022596">
    <property type="protein sequence ID" value="BBY66478.1"/>
    <property type="molecule type" value="Genomic_DNA"/>
</dbReference>
<dbReference type="PANTHER" id="PTHR42951:SF17">
    <property type="entry name" value="METALLO-BETA-LACTAMASE DOMAIN-CONTAINING PROTEIN"/>
    <property type="match status" value="1"/>
</dbReference>
<sequence>MERIEVTPVLTMLRIGGWQAYLIDDGSERLLIDTGAPDGGAELLLACGTPDLVILTHCHVDHCGSAAAVHGRTGAPIAAGAADAEVIRGGLVATPPKFEEWELPLHQRVSADLPPAAPPAPVDIELHGGEVLDVVGGAHIIATPGHTDGSVAVHLVSHGILFTGDTVANVGEVTLGVFNRDRDRTAESFRTLAEIDCDTACFGHGEPLAAGAAQCLRDAAARLG</sequence>
<reference evidence="2 3" key="1">
    <citation type="journal article" date="2019" name="Emerg. Microbes Infect.">
        <title>Comprehensive subspecies identification of 175 nontuberculous mycobacteria species based on 7547 genomic profiles.</title>
        <authorList>
            <person name="Matsumoto Y."/>
            <person name="Kinjo T."/>
            <person name="Motooka D."/>
            <person name="Nabeya D."/>
            <person name="Jung N."/>
            <person name="Uechi K."/>
            <person name="Horii T."/>
            <person name="Iida T."/>
            <person name="Fujita J."/>
            <person name="Nakamura S."/>
        </authorList>
    </citation>
    <scope>NUCLEOTIDE SEQUENCE [LARGE SCALE GENOMIC DNA]</scope>
    <source>
        <strain evidence="2 3">JCM 30396</strain>
    </source>
</reference>
<protein>
    <submittedName>
        <fullName evidence="2">MBL fold metallo-hydrolase</fullName>
    </submittedName>
</protein>
<dbReference type="SMART" id="SM00849">
    <property type="entry name" value="Lactamase_B"/>
    <property type="match status" value="1"/>
</dbReference>
<keyword evidence="2" id="KW-0378">Hydrolase</keyword>
<keyword evidence="3" id="KW-1185">Reference proteome</keyword>
<dbReference type="SUPFAM" id="SSF56281">
    <property type="entry name" value="Metallo-hydrolase/oxidoreductase"/>
    <property type="match status" value="1"/>
</dbReference>
<dbReference type="InterPro" id="IPR050855">
    <property type="entry name" value="NDM-1-like"/>
</dbReference>
<name>A0A7I7TBL4_9MYCO</name>
<dbReference type="Pfam" id="PF00753">
    <property type="entry name" value="Lactamase_B"/>
    <property type="match status" value="1"/>
</dbReference>
<organism evidence="2 3">
    <name type="scientific">Mycolicibacterium helvum</name>
    <dbReference type="NCBI Taxonomy" id="1534349"/>
    <lineage>
        <taxon>Bacteria</taxon>
        <taxon>Bacillati</taxon>
        <taxon>Actinomycetota</taxon>
        <taxon>Actinomycetes</taxon>
        <taxon>Mycobacteriales</taxon>
        <taxon>Mycobacteriaceae</taxon>
        <taxon>Mycolicibacterium</taxon>
    </lineage>
</organism>
<feature type="domain" description="Metallo-beta-lactamase" evidence="1">
    <location>
        <begin position="17"/>
        <end position="204"/>
    </location>
</feature>
<dbReference type="PANTHER" id="PTHR42951">
    <property type="entry name" value="METALLO-BETA-LACTAMASE DOMAIN-CONTAINING"/>
    <property type="match status" value="1"/>
</dbReference>
<gene>
    <name evidence="2" type="ORF">MHEL_47210</name>
</gene>
<dbReference type="Gene3D" id="3.60.15.10">
    <property type="entry name" value="Ribonuclease Z/Hydroxyacylglutathione hydrolase-like"/>
    <property type="match status" value="1"/>
</dbReference>
<dbReference type="AlphaFoldDB" id="A0A7I7TBL4"/>
<evidence type="ECO:0000313" key="2">
    <source>
        <dbReference type="EMBL" id="BBY66478.1"/>
    </source>
</evidence>